<comment type="caution">
    <text evidence="3">The sequence shown here is derived from an EMBL/GenBank/DDBJ whole genome shotgun (WGS) entry which is preliminary data.</text>
</comment>
<dbReference type="SUPFAM" id="SSF48452">
    <property type="entry name" value="TPR-like"/>
    <property type="match status" value="2"/>
</dbReference>
<dbReference type="SMART" id="SM00220">
    <property type="entry name" value="S_TKc"/>
    <property type="match status" value="1"/>
</dbReference>
<dbReference type="InterPro" id="IPR011990">
    <property type="entry name" value="TPR-like_helical_dom_sf"/>
</dbReference>
<name>A0A5C6SGQ3_FUSOC</name>
<feature type="region of interest" description="Disordered" evidence="1">
    <location>
        <begin position="892"/>
        <end position="920"/>
    </location>
</feature>
<dbReference type="Gene3D" id="1.10.510.10">
    <property type="entry name" value="Transferase(Phosphotransferase) domain 1"/>
    <property type="match status" value="1"/>
</dbReference>
<accession>A0A5C6SGQ3</accession>
<evidence type="ECO:0000259" key="2">
    <source>
        <dbReference type="PROSITE" id="PS50011"/>
    </source>
</evidence>
<dbReference type="InterPro" id="IPR000719">
    <property type="entry name" value="Prot_kinase_dom"/>
</dbReference>
<dbReference type="PROSITE" id="PS50011">
    <property type="entry name" value="PROTEIN_KINASE_DOM"/>
    <property type="match status" value="1"/>
</dbReference>
<sequence length="976" mass="111237">MPFEFEVPEKQSVSEPYFDTGDYHMPITAKSTEAQGWFNRGLVWTYSFNHEEACRCFMQCIAHDADCTMAYWGFAYAAGANYNKTWAMFDRDDLAKAFPKCHKVAQIALSKTGHVLPLEKALVEALQKRYPSSDIPDDFDSVNKVYADAMRGVHEKYKDHLDVVALFADALMNWKPREMFDVKTGKPIASSPVFEVRAILERGMAMPGGLRHIGIPHLYIHLMERSDEPEAALPACDIIRDLVPDAGHMSHMPTHIDVLVGEYRRSMTYNHKATLADDRYFAKYGGVNFYSFYRLHDYHSLIYACMLAGQKEKALEACDRMEATITEEMVTVKSPPMADWLEFFLAVRVHVYIRFGMWEEILGLDIPEDKELYCVTTVMAYYGKGIAFASLNKLEKADAQRRLFREAAKRVPVSRLDYPNRIVDVLRVATAMLDGEIEYRRQNYDVAFEALRQAIKAEDALMYTEPWGWMLPARHPYGALSLEQGMVEQAANAYAEDLGLREGLTRGHQHPRNVWALHGYHECLMRLGRDSEAVIIKSLLKLAQAEAEVPVARTLTHVIYILYRRHMSSRPPTPPSKAPWEDEDFRFTRNGTACEWGEAYHPGGYHPVHLGDVIQERYRIMRKVGWGQYSTVWLAVDTKLTRYITGPNGAHDGLVFETMGPDLTTLLRFRPEFQIGKPWERRFTKYFARRALLNTIQALHGLHERGIVHCDLHSGNILACIEPIEATQDTEQRLKQPESDARPLKRKDGKKDLWAPSYLLEPRSLSDYFSYGLDPLVKLADLGGAFTQENPLQATEVVTPVALRAPEIILGGLLGKGIDIWAFGCLIFEMIFGRPLFVAIQSLEGQDYDETSNDEHLIQLWEVIGPLPKPLLEKWRRADQYFDSSGNRMEIKSQEDGHISGGDDKDLGDGMDEENDGPPLADLGQFLSLEDLIMAERPGDIDEAESQELLGLLRWIFQYDPAHRPSTTDLINHPWL</sequence>
<dbReference type="Proteomes" id="UP000321331">
    <property type="component" value="Unassembled WGS sequence"/>
</dbReference>
<dbReference type="Gene3D" id="1.25.40.10">
    <property type="entry name" value="Tetratricopeptide repeat domain"/>
    <property type="match status" value="1"/>
</dbReference>
<dbReference type="Pfam" id="PF00069">
    <property type="entry name" value="Pkinase"/>
    <property type="match status" value="1"/>
</dbReference>
<reference evidence="3 4" key="1">
    <citation type="submission" date="2019-07" db="EMBL/GenBank/DDBJ databases">
        <title>The First High-Quality Draft Genome Sequence of the Causal Agent of the Current Panama Disease Epidemic.</title>
        <authorList>
            <person name="Warmington R.J."/>
            <person name="Kay W."/>
            <person name="Jeffries A."/>
            <person name="Bebber D."/>
            <person name="Moore K."/>
            <person name="Studholme D.J."/>
        </authorList>
    </citation>
    <scope>NUCLEOTIDE SEQUENCE [LARGE SCALE GENOMIC DNA]</scope>
    <source>
        <strain evidence="3 4">TR4</strain>
    </source>
</reference>
<dbReference type="Gene3D" id="3.30.200.20">
    <property type="entry name" value="Phosphorylase Kinase, domain 1"/>
    <property type="match status" value="2"/>
</dbReference>
<evidence type="ECO:0000313" key="3">
    <source>
        <dbReference type="EMBL" id="TXB97058.1"/>
    </source>
</evidence>
<gene>
    <name evidence="3" type="ORF">FocTR4_00011835</name>
</gene>
<organism evidence="3 4">
    <name type="scientific">Fusarium oxysporum f. sp. cubense</name>
    <dbReference type="NCBI Taxonomy" id="61366"/>
    <lineage>
        <taxon>Eukaryota</taxon>
        <taxon>Fungi</taxon>
        <taxon>Dikarya</taxon>
        <taxon>Ascomycota</taxon>
        <taxon>Pezizomycotina</taxon>
        <taxon>Sordariomycetes</taxon>
        <taxon>Hypocreomycetidae</taxon>
        <taxon>Hypocreales</taxon>
        <taxon>Nectriaceae</taxon>
        <taxon>Fusarium</taxon>
        <taxon>Fusarium oxysporum species complex</taxon>
    </lineage>
</organism>
<feature type="compositionally biased region" description="Basic and acidic residues" evidence="1">
    <location>
        <begin position="892"/>
        <end position="908"/>
    </location>
</feature>
<dbReference type="EMBL" id="VMNF01000014">
    <property type="protein sequence ID" value="TXB97058.1"/>
    <property type="molecule type" value="Genomic_DNA"/>
</dbReference>
<evidence type="ECO:0000256" key="1">
    <source>
        <dbReference type="SAM" id="MobiDB-lite"/>
    </source>
</evidence>
<dbReference type="AlphaFoldDB" id="A0A5C6SGQ3"/>
<dbReference type="InterPro" id="IPR011009">
    <property type="entry name" value="Kinase-like_dom_sf"/>
</dbReference>
<evidence type="ECO:0000313" key="4">
    <source>
        <dbReference type="Proteomes" id="UP000321331"/>
    </source>
</evidence>
<dbReference type="GO" id="GO:0004672">
    <property type="term" value="F:protein kinase activity"/>
    <property type="evidence" value="ECO:0007669"/>
    <property type="project" value="InterPro"/>
</dbReference>
<dbReference type="PANTHER" id="PTHR45588">
    <property type="entry name" value="TPR DOMAIN-CONTAINING PROTEIN"/>
    <property type="match status" value="1"/>
</dbReference>
<feature type="domain" description="Protein kinase" evidence="2">
    <location>
        <begin position="521"/>
        <end position="976"/>
    </location>
</feature>
<dbReference type="SUPFAM" id="SSF56112">
    <property type="entry name" value="Protein kinase-like (PK-like)"/>
    <property type="match status" value="1"/>
</dbReference>
<protein>
    <recommendedName>
        <fullName evidence="2">Protein kinase domain-containing protein</fullName>
    </recommendedName>
</protein>
<proteinExistence type="predicted"/>
<dbReference type="GO" id="GO:0005524">
    <property type="term" value="F:ATP binding"/>
    <property type="evidence" value="ECO:0007669"/>
    <property type="project" value="InterPro"/>
</dbReference>
<dbReference type="PANTHER" id="PTHR45588:SF1">
    <property type="entry name" value="WW DOMAIN-CONTAINING PROTEIN"/>
    <property type="match status" value="1"/>
</dbReference>